<evidence type="ECO:0000256" key="13">
    <source>
        <dbReference type="ARBA" id="ARBA00023136"/>
    </source>
</evidence>
<evidence type="ECO:0000256" key="1">
    <source>
        <dbReference type="ARBA" id="ARBA00001971"/>
    </source>
</evidence>
<dbReference type="AlphaFoldDB" id="A0A1B6L728"/>
<evidence type="ECO:0000256" key="15">
    <source>
        <dbReference type="RuleBase" id="RU000461"/>
    </source>
</evidence>
<evidence type="ECO:0000256" key="16">
    <source>
        <dbReference type="SAM" id="Phobius"/>
    </source>
</evidence>
<dbReference type="SUPFAM" id="SSF48264">
    <property type="entry name" value="Cytochrome P450"/>
    <property type="match status" value="1"/>
</dbReference>
<accession>A0A1B6L728</accession>
<dbReference type="InterPro" id="IPR001128">
    <property type="entry name" value="Cyt_P450"/>
</dbReference>
<dbReference type="FunFam" id="1.10.630.10:FF:000238">
    <property type="entry name" value="Cytochrome P450 2A6"/>
    <property type="match status" value="1"/>
</dbReference>
<keyword evidence="12 15" id="KW-0503">Monooxygenase</keyword>
<comment type="cofactor">
    <cofactor evidence="1 14">
        <name>heme</name>
        <dbReference type="ChEBI" id="CHEBI:30413"/>
    </cofactor>
</comment>
<keyword evidence="8" id="KW-0256">Endoplasmic reticulum</keyword>
<evidence type="ECO:0008006" key="18">
    <source>
        <dbReference type="Google" id="ProtNLM"/>
    </source>
</evidence>
<keyword evidence="11 14" id="KW-0408">Iron</keyword>
<comment type="function">
    <text evidence="2">May be involved in the metabolism of insect hormones and in the breakdown of synthetic insecticides.</text>
</comment>
<name>A0A1B6L728_9HEMI</name>
<dbReference type="InterPro" id="IPR002401">
    <property type="entry name" value="Cyt_P450_E_grp-I"/>
</dbReference>
<dbReference type="GO" id="GO:0005789">
    <property type="term" value="C:endoplasmic reticulum membrane"/>
    <property type="evidence" value="ECO:0007669"/>
    <property type="project" value="UniProtKB-SubCell"/>
</dbReference>
<dbReference type="PRINTS" id="PR00385">
    <property type="entry name" value="P450"/>
</dbReference>
<evidence type="ECO:0000256" key="9">
    <source>
        <dbReference type="ARBA" id="ARBA00022848"/>
    </source>
</evidence>
<evidence type="ECO:0000256" key="11">
    <source>
        <dbReference type="ARBA" id="ARBA00023004"/>
    </source>
</evidence>
<evidence type="ECO:0000256" key="5">
    <source>
        <dbReference type="ARBA" id="ARBA00010617"/>
    </source>
</evidence>
<feature type="non-terminal residue" evidence="17">
    <location>
        <position position="1"/>
    </location>
</feature>
<dbReference type="PANTHER" id="PTHR24300:SF376">
    <property type="entry name" value="CYTOCHROME P450 15A1"/>
    <property type="match status" value="1"/>
</dbReference>
<dbReference type="GO" id="GO:0006805">
    <property type="term" value="P:xenobiotic metabolic process"/>
    <property type="evidence" value="ECO:0007669"/>
    <property type="project" value="TreeGrafter"/>
</dbReference>
<reference evidence="17" key="1">
    <citation type="submission" date="2015-11" db="EMBL/GenBank/DDBJ databases">
        <title>De novo transcriptome assembly of four potential Pierce s Disease insect vectors from Arizona vineyards.</title>
        <authorList>
            <person name="Tassone E.E."/>
        </authorList>
    </citation>
    <scope>NUCLEOTIDE SEQUENCE</scope>
</reference>
<feature type="binding site" description="axial binding residue" evidence="14">
    <location>
        <position position="482"/>
    </location>
    <ligand>
        <name>heme</name>
        <dbReference type="ChEBI" id="CHEBI:30413"/>
    </ligand>
    <ligandPart>
        <name>Fe</name>
        <dbReference type="ChEBI" id="CHEBI:18248"/>
    </ligandPart>
</feature>
<feature type="transmembrane region" description="Helical" evidence="16">
    <location>
        <begin position="212"/>
        <end position="231"/>
    </location>
</feature>
<keyword evidence="6 14" id="KW-0349">Heme</keyword>
<evidence type="ECO:0000256" key="4">
    <source>
        <dbReference type="ARBA" id="ARBA00004406"/>
    </source>
</evidence>
<dbReference type="InterPro" id="IPR050182">
    <property type="entry name" value="Cytochrome_P450_fam2"/>
</dbReference>
<evidence type="ECO:0000256" key="7">
    <source>
        <dbReference type="ARBA" id="ARBA00022723"/>
    </source>
</evidence>
<gene>
    <name evidence="17" type="ORF">g.33900</name>
</gene>
<keyword evidence="10 15" id="KW-0560">Oxidoreductase</keyword>
<evidence type="ECO:0000256" key="2">
    <source>
        <dbReference type="ARBA" id="ARBA00003690"/>
    </source>
</evidence>
<comment type="subcellular location">
    <subcellularLocation>
        <location evidence="4">Endoplasmic reticulum membrane</location>
        <topology evidence="4">Peripheral membrane protein</topology>
    </subcellularLocation>
    <subcellularLocation>
        <location evidence="3">Microsome membrane</location>
        <topology evidence="3">Peripheral membrane protein</topology>
    </subcellularLocation>
</comment>
<evidence type="ECO:0000313" key="17">
    <source>
        <dbReference type="EMBL" id="JAT19533.1"/>
    </source>
</evidence>
<dbReference type="Gene3D" id="1.10.630.10">
    <property type="entry name" value="Cytochrome P450"/>
    <property type="match status" value="1"/>
</dbReference>
<evidence type="ECO:0000256" key="10">
    <source>
        <dbReference type="ARBA" id="ARBA00023002"/>
    </source>
</evidence>
<dbReference type="GO" id="GO:0016712">
    <property type="term" value="F:oxidoreductase activity, acting on paired donors, with incorporation or reduction of molecular oxygen, reduced flavin or flavoprotein as one donor, and incorporation of one atom of oxygen"/>
    <property type="evidence" value="ECO:0007669"/>
    <property type="project" value="TreeGrafter"/>
</dbReference>
<dbReference type="GO" id="GO:0008395">
    <property type="term" value="F:steroid hydroxylase activity"/>
    <property type="evidence" value="ECO:0007669"/>
    <property type="project" value="TreeGrafter"/>
</dbReference>
<dbReference type="EMBL" id="GEBQ01020444">
    <property type="protein sequence ID" value="JAT19533.1"/>
    <property type="molecule type" value="Transcribed_RNA"/>
</dbReference>
<protein>
    <recommendedName>
        <fullName evidence="18">Cytochrome P450</fullName>
    </recommendedName>
</protein>
<evidence type="ECO:0000256" key="14">
    <source>
        <dbReference type="PIRSR" id="PIRSR602401-1"/>
    </source>
</evidence>
<organism evidence="17">
    <name type="scientific">Graphocephala atropunctata</name>
    <dbReference type="NCBI Taxonomy" id="36148"/>
    <lineage>
        <taxon>Eukaryota</taxon>
        <taxon>Metazoa</taxon>
        <taxon>Ecdysozoa</taxon>
        <taxon>Arthropoda</taxon>
        <taxon>Hexapoda</taxon>
        <taxon>Insecta</taxon>
        <taxon>Pterygota</taxon>
        <taxon>Neoptera</taxon>
        <taxon>Paraneoptera</taxon>
        <taxon>Hemiptera</taxon>
        <taxon>Auchenorrhyncha</taxon>
        <taxon>Membracoidea</taxon>
        <taxon>Cicadellidae</taxon>
        <taxon>Cicadellinae</taxon>
        <taxon>Cicadellini</taxon>
        <taxon>Graphocephala</taxon>
    </lineage>
</organism>
<keyword evidence="16" id="KW-1133">Transmembrane helix</keyword>
<evidence type="ECO:0000256" key="12">
    <source>
        <dbReference type="ARBA" id="ARBA00023033"/>
    </source>
</evidence>
<dbReference type="PRINTS" id="PR00463">
    <property type="entry name" value="EP450I"/>
</dbReference>
<keyword evidence="7 14" id="KW-0479">Metal-binding</keyword>
<dbReference type="GO" id="GO:0005506">
    <property type="term" value="F:iron ion binding"/>
    <property type="evidence" value="ECO:0007669"/>
    <property type="project" value="InterPro"/>
</dbReference>
<dbReference type="GO" id="GO:0006082">
    <property type="term" value="P:organic acid metabolic process"/>
    <property type="evidence" value="ECO:0007669"/>
    <property type="project" value="TreeGrafter"/>
</dbReference>
<dbReference type="InterPro" id="IPR036396">
    <property type="entry name" value="Cyt_P450_sf"/>
</dbReference>
<feature type="transmembrane region" description="Helical" evidence="16">
    <location>
        <begin position="56"/>
        <end position="74"/>
    </location>
</feature>
<keyword evidence="13 16" id="KW-0472">Membrane</keyword>
<dbReference type="GO" id="GO:0020037">
    <property type="term" value="F:heme binding"/>
    <property type="evidence" value="ECO:0007669"/>
    <property type="project" value="InterPro"/>
</dbReference>
<dbReference type="PROSITE" id="PS00086">
    <property type="entry name" value="CYTOCHROME_P450"/>
    <property type="match status" value="1"/>
</dbReference>
<dbReference type="InterPro" id="IPR017972">
    <property type="entry name" value="Cyt_P450_CS"/>
</dbReference>
<proteinExistence type="inferred from homology"/>
<keyword evidence="16" id="KW-0812">Transmembrane</keyword>
<dbReference type="PANTHER" id="PTHR24300">
    <property type="entry name" value="CYTOCHROME P450 508A4-RELATED"/>
    <property type="match status" value="1"/>
</dbReference>
<comment type="similarity">
    <text evidence="5 15">Belongs to the cytochrome P450 family.</text>
</comment>
<evidence type="ECO:0000256" key="8">
    <source>
        <dbReference type="ARBA" id="ARBA00022824"/>
    </source>
</evidence>
<keyword evidence="9" id="KW-0492">Microsome</keyword>
<evidence type="ECO:0000256" key="3">
    <source>
        <dbReference type="ARBA" id="ARBA00004174"/>
    </source>
</evidence>
<dbReference type="Pfam" id="PF00067">
    <property type="entry name" value="p450"/>
    <property type="match status" value="1"/>
</dbReference>
<sequence length="537" mass="61566">VMQSVVGFHDSNTERVDRWTVIHLYSKRFVELHQYFSSQNVICVGTLEFTTATCQAMIGTIILSFVFALLLYLWSKRRPNNFPPGPTPLPIIGNIHQFPQGHFWVGVDEWSKKYGPIIGLSAFDFLFLVVTEIDHIVAALRKEEFQARPDTVVVRERTFGKILGIFFGSGEQWSSSRKFVVKQMRAFGKNERENLIADEISRLMDTIKDGSVVQGNGMFGLSAINVIWMIIASKRIDFNDKRSRQFLENLNELFRNGSTSGTIVDFFPILRFVNKKFKRDQTITYGIYSFIQETIQEHREILDPNNPRDLIDNYLIEIERHKDSYPSYFSEEDLIVVTSDLFSAGAESTSNSCEFVLLYMILFPEVQKKMQDELDHVLGRSRKPTLADKAQLHYTMAVLNEVERINSVAPAAVPHYCTKDTTFGGYFIPKDTMVLLNLRAVGYDTKYWKSPEEFTPERFLNTEGQYSKPSNMPTFGLGQRTCVGEMLARNTIFLFTTTFFEKFSISLPPGEPEPSTEPLPGFTTAPRPFKINVKSRY</sequence>
<evidence type="ECO:0000256" key="6">
    <source>
        <dbReference type="ARBA" id="ARBA00022617"/>
    </source>
</evidence>